<dbReference type="EMBL" id="OW240916">
    <property type="protein sequence ID" value="CAH2295533.1"/>
    <property type="molecule type" value="Genomic_DNA"/>
</dbReference>
<evidence type="ECO:0000313" key="2">
    <source>
        <dbReference type="Proteomes" id="UP001295444"/>
    </source>
</evidence>
<dbReference type="AlphaFoldDB" id="A0AAD1SAB0"/>
<proteinExistence type="predicted"/>
<evidence type="ECO:0008006" key="3">
    <source>
        <dbReference type="Google" id="ProtNLM"/>
    </source>
</evidence>
<organism evidence="1 2">
    <name type="scientific">Pelobates cultripes</name>
    <name type="common">Western spadefoot toad</name>
    <dbReference type="NCBI Taxonomy" id="61616"/>
    <lineage>
        <taxon>Eukaryota</taxon>
        <taxon>Metazoa</taxon>
        <taxon>Chordata</taxon>
        <taxon>Craniata</taxon>
        <taxon>Vertebrata</taxon>
        <taxon>Euteleostomi</taxon>
        <taxon>Amphibia</taxon>
        <taxon>Batrachia</taxon>
        <taxon>Anura</taxon>
        <taxon>Pelobatoidea</taxon>
        <taxon>Pelobatidae</taxon>
        <taxon>Pelobates</taxon>
    </lineage>
</organism>
<sequence>MSLPNVKLYHKAAVLASLLPIHQNKPPPQWVSIEQQWLQSQDIQTTLWTLPHLRANITKALPATLTTLKIWDDTRKLLCSCHPTPLSTPIKTLIHTIPDFNFRIWNRCGVFYIYSLLEKGELASFDYLKTAYTLPNTAYYSYLQLRSWWKTQIPHPIPQITTILTHFEKSIIADTPAVKPISTIYKLLLPQQGIKSLTCVRSWEKDLNQTLPEQTWLAAANATRGLTFCASHLETTRKNFYRWYMVPTRLATMDPQLSSTCWHCKQEAGTFLHIWWKCIKLQPYWKEVISLIHQHTSITIPNSPKALLLLMWDTEYPKPIKYLLLHILVAAQNLIAKNWLSPTNATMRELIRHLSQIGKFESNISRIPPNKSWRHEVWENWELKHPT</sequence>
<keyword evidence="2" id="KW-1185">Reference proteome</keyword>
<protein>
    <recommendedName>
        <fullName evidence="3">Reverse transcriptase zinc-binding domain-containing protein</fullName>
    </recommendedName>
</protein>
<name>A0AAD1SAB0_PELCU</name>
<gene>
    <name evidence="1" type="ORF">PECUL_23A016605</name>
</gene>
<evidence type="ECO:0000313" key="1">
    <source>
        <dbReference type="EMBL" id="CAH2295533.1"/>
    </source>
</evidence>
<accession>A0AAD1SAB0</accession>
<reference evidence="1" key="1">
    <citation type="submission" date="2022-03" db="EMBL/GenBank/DDBJ databases">
        <authorList>
            <person name="Alioto T."/>
            <person name="Alioto T."/>
            <person name="Gomez Garrido J."/>
        </authorList>
    </citation>
    <scope>NUCLEOTIDE SEQUENCE</scope>
</reference>
<dbReference type="Proteomes" id="UP001295444">
    <property type="component" value="Chromosome 05"/>
</dbReference>